<reference evidence="2 3" key="1">
    <citation type="journal article" date="2019" name="Environ. Microbiol.">
        <title>Species interactions and distinct microbial communities in high Arctic permafrost affected cryosols are associated with the CH4 and CO2 gas fluxes.</title>
        <authorList>
            <person name="Altshuler I."/>
            <person name="Hamel J."/>
            <person name="Turney S."/>
            <person name="Magnuson E."/>
            <person name="Levesque R."/>
            <person name="Greer C."/>
            <person name="Whyte L.G."/>
        </authorList>
    </citation>
    <scope>NUCLEOTIDE SEQUENCE [LARGE SCALE GENOMIC DNA]</scope>
    <source>
        <strain evidence="2 3">E6.1</strain>
    </source>
</reference>
<feature type="compositionally biased region" description="Acidic residues" evidence="1">
    <location>
        <begin position="69"/>
        <end position="81"/>
    </location>
</feature>
<dbReference type="RefSeq" id="WP_140847291.1">
    <property type="nucleotide sequence ID" value="NZ_RCZC01000001.1"/>
</dbReference>
<evidence type="ECO:0000256" key="1">
    <source>
        <dbReference type="SAM" id="MobiDB-lite"/>
    </source>
</evidence>
<dbReference type="Proteomes" id="UP000319931">
    <property type="component" value="Unassembled WGS sequence"/>
</dbReference>
<accession>A0A502G3G5</accession>
<gene>
    <name evidence="2" type="ORF">EAH76_01935</name>
</gene>
<dbReference type="AlphaFoldDB" id="A0A502G3G5"/>
<evidence type="ECO:0000313" key="2">
    <source>
        <dbReference type="EMBL" id="TPG56345.1"/>
    </source>
</evidence>
<sequence length="90" mass="10620">MAFASSTLRPRIHDARTWRRRVRRPWARPRDTGHTAVLLAQIPTLPRAALARVTMLLIDRMDEIDGDFDLEDLRDDDEDPYDREQENAYE</sequence>
<comment type="caution">
    <text evidence="2">The sequence shown here is derived from an EMBL/GenBank/DDBJ whole genome shotgun (WGS) entry which is preliminary data.</text>
</comment>
<dbReference type="EMBL" id="RCZC01000001">
    <property type="protein sequence ID" value="TPG56345.1"/>
    <property type="molecule type" value="Genomic_DNA"/>
</dbReference>
<proteinExistence type="predicted"/>
<organism evidence="2 3">
    <name type="scientific">Sphingomonas glacialis</name>
    <dbReference type="NCBI Taxonomy" id="658225"/>
    <lineage>
        <taxon>Bacteria</taxon>
        <taxon>Pseudomonadati</taxon>
        <taxon>Pseudomonadota</taxon>
        <taxon>Alphaproteobacteria</taxon>
        <taxon>Sphingomonadales</taxon>
        <taxon>Sphingomonadaceae</taxon>
        <taxon>Sphingomonas</taxon>
    </lineage>
</organism>
<feature type="region of interest" description="Disordered" evidence="1">
    <location>
        <begin position="69"/>
        <end position="90"/>
    </location>
</feature>
<evidence type="ECO:0000313" key="3">
    <source>
        <dbReference type="Proteomes" id="UP000319931"/>
    </source>
</evidence>
<name>A0A502G3G5_9SPHN</name>
<protein>
    <submittedName>
        <fullName evidence="2">Uncharacterized protein</fullName>
    </submittedName>
</protein>
<keyword evidence="3" id="KW-1185">Reference proteome</keyword>